<accession>A0ACC1N0C0</accession>
<evidence type="ECO:0000313" key="1">
    <source>
        <dbReference type="EMBL" id="KAJ2972286.1"/>
    </source>
</evidence>
<keyword evidence="2" id="KW-1185">Reference proteome</keyword>
<protein>
    <submittedName>
        <fullName evidence="1">Uncharacterized protein</fullName>
    </submittedName>
</protein>
<dbReference type="Proteomes" id="UP001143910">
    <property type="component" value="Unassembled WGS sequence"/>
</dbReference>
<sequence>MVSLKTTGLVAVTALATLAKADYVIDPTTVPQSTRERWCRDQTITCPRICQQTSPGTTLTNTCDPTTLQYGCLCGNNKQPNLTEYTLSIPYYVCTEWGQQCVKACKDNTCQASCLQDHPCGATDPQRSNASASASQSASASKTGSNGGIYTAPPGSASNDGSSGSKNAGSATIELGRSYGFAVLFAGLFAGFAML</sequence>
<comment type="caution">
    <text evidence="1">The sequence shown here is derived from an EMBL/GenBank/DDBJ whole genome shotgun (WGS) entry which is preliminary data.</text>
</comment>
<name>A0ACC1N0C0_9HYPO</name>
<reference evidence="1" key="1">
    <citation type="submission" date="2022-08" db="EMBL/GenBank/DDBJ databases">
        <title>Genome Sequence of Lecanicillium fungicola.</title>
        <authorList>
            <person name="Buettner E."/>
        </authorList>
    </citation>
    <scope>NUCLEOTIDE SEQUENCE</scope>
    <source>
        <strain evidence="1">Babe33</strain>
    </source>
</reference>
<proteinExistence type="predicted"/>
<dbReference type="EMBL" id="JANJQO010001179">
    <property type="protein sequence ID" value="KAJ2972286.1"/>
    <property type="molecule type" value="Genomic_DNA"/>
</dbReference>
<organism evidence="1 2">
    <name type="scientific">Zarea fungicola</name>
    <dbReference type="NCBI Taxonomy" id="93591"/>
    <lineage>
        <taxon>Eukaryota</taxon>
        <taxon>Fungi</taxon>
        <taxon>Dikarya</taxon>
        <taxon>Ascomycota</taxon>
        <taxon>Pezizomycotina</taxon>
        <taxon>Sordariomycetes</taxon>
        <taxon>Hypocreomycetidae</taxon>
        <taxon>Hypocreales</taxon>
        <taxon>Cordycipitaceae</taxon>
        <taxon>Zarea</taxon>
    </lineage>
</organism>
<gene>
    <name evidence="1" type="ORF">NQ176_g7243</name>
</gene>
<evidence type="ECO:0000313" key="2">
    <source>
        <dbReference type="Proteomes" id="UP001143910"/>
    </source>
</evidence>